<dbReference type="SUPFAM" id="SSF48264">
    <property type="entry name" value="Cytochrome P450"/>
    <property type="match status" value="1"/>
</dbReference>
<evidence type="ECO:0000313" key="4">
    <source>
        <dbReference type="EMBL" id="CAH1801367.1"/>
    </source>
</evidence>
<dbReference type="InterPro" id="IPR017972">
    <property type="entry name" value="Cyt_P450_CS"/>
</dbReference>
<dbReference type="InterPro" id="IPR002401">
    <property type="entry name" value="Cyt_P450_E_grp-I"/>
</dbReference>
<dbReference type="PROSITE" id="PS00086">
    <property type="entry name" value="CYTOCHROME_P450"/>
    <property type="match status" value="1"/>
</dbReference>
<dbReference type="GO" id="GO:0005506">
    <property type="term" value="F:iron ion binding"/>
    <property type="evidence" value="ECO:0007669"/>
    <property type="project" value="InterPro"/>
</dbReference>
<dbReference type="Gene3D" id="1.10.630.10">
    <property type="entry name" value="Cytochrome P450"/>
    <property type="match status" value="1"/>
</dbReference>
<keyword evidence="5" id="KW-1185">Reference proteome</keyword>
<dbReference type="InterPro" id="IPR050196">
    <property type="entry name" value="Cytochrome_P450_Monoox"/>
</dbReference>
<keyword evidence="3" id="KW-0560">Oxidoreductase</keyword>
<protein>
    <recommendedName>
        <fullName evidence="6">Cytochrome P450</fullName>
    </recommendedName>
</protein>
<evidence type="ECO:0008006" key="6">
    <source>
        <dbReference type="Google" id="ProtNLM"/>
    </source>
</evidence>
<accession>A0A8S4Q557</accession>
<proteinExistence type="inferred from homology"/>
<gene>
    <name evidence="4" type="ORF">OFUS_LOCUS25163</name>
</gene>
<comment type="cofactor">
    <cofactor evidence="2">
        <name>heme</name>
        <dbReference type="ChEBI" id="CHEBI:30413"/>
    </cofactor>
</comment>
<dbReference type="Proteomes" id="UP000749559">
    <property type="component" value="Unassembled WGS sequence"/>
</dbReference>
<keyword evidence="2 3" id="KW-0479">Metal-binding</keyword>
<dbReference type="GO" id="GO:0016705">
    <property type="term" value="F:oxidoreductase activity, acting on paired donors, with incorporation or reduction of molecular oxygen"/>
    <property type="evidence" value="ECO:0007669"/>
    <property type="project" value="InterPro"/>
</dbReference>
<dbReference type="Pfam" id="PF00067">
    <property type="entry name" value="p450"/>
    <property type="match status" value="1"/>
</dbReference>
<evidence type="ECO:0000256" key="3">
    <source>
        <dbReference type="RuleBase" id="RU000461"/>
    </source>
</evidence>
<sequence length="376" mass="43602">KWFRNRRLLTPAFHFHILKEYTTVFNKAAVRLLDKLEPTAQKGGTFDVFSTLSPITLDVILKCAFSSDFETDTKMRHPYVKGVYRLGHLWNKRWSLKNYLIMLVPFLYEHTSDGAEFYQLCDYVHREADCIINRRKKELLTGNPLKKKHLDFLDILLMAKDENGIGLTTKEIRAEVDTFMLAGHDTTGAAISWTMYALAKYPEYQEKVRNEVDAILEDTGGALEWEDLSKLQLLTLFMKETMRLYAPVPFISRCLDDDVVIDGKKVLAGVNVRLCIWAMHRHPDIWGEDVEEFKPERFHPDKMKDFDSFGYIPFSAGPRNCIGQNFALAEEKVLLARLLHKYELSLPDDTPEIIPSVRLVLKVEGDDIKLRLRIRK</sequence>
<keyword evidence="2 3" id="KW-0408">Iron</keyword>
<feature type="binding site" description="axial binding residue" evidence="2">
    <location>
        <position position="321"/>
    </location>
    <ligand>
        <name>heme</name>
        <dbReference type="ChEBI" id="CHEBI:30413"/>
    </ligand>
    <ligandPart>
        <name>Fe</name>
        <dbReference type="ChEBI" id="CHEBI:18248"/>
    </ligandPart>
</feature>
<dbReference type="InterPro" id="IPR036396">
    <property type="entry name" value="Cyt_P450_sf"/>
</dbReference>
<comment type="similarity">
    <text evidence="1 3">Belongs to the cytochrome P450 family.</text>
</comment>
<organism evidence="4 5">
    <name type="scientific">Owenia fusiformis</name>
    <name type="common">Polychaete worm</name>
    <dbReference type="NCBI Taxonomy" id="6347"/>
    <lineage>
        <taxon>Eukaryota</taxon>
        <taxon>Metazoa</taxon>
        <taxon>Spiralia</taxon>
        <taxon>Lophotrochozoa</taxon>
        <taxon>Annelida</taxon>
        <taxon>Polychaeta</taxon>
        <taxon>Sedentaria</taxon>
        <taxon>Canalipalpata</taxon>
        <taxon>Sabellida</taxon>
        <taxon>Oweniida</taxon>
        <taxon>Oweniidae</taxon>
        <taxon>Owenia</taxon>
    </lineage>
</organism>
<dbReference type="PRINTS" id="PR00385">
    <property type="entry name" value="P450"/>
</dbReference>
<name>A0A8S4Q557_OWEFU</name>
<dbReference type="EMBL" id="CAIIXF020000012">
    <property type="protein sequence ID" value="CAH1801367.1"/>
    <property type="molecule type" value="Genomic_DNA"/>
</dbReference>
<feature type="non-terminal residue" evidence="4">
    <location>
        <position position="1"/>
    </location>
</feature>
<comment type="caution">
    <text evidence="4">The sequence shown here is derived from an EMBL/GenBank/DDBJ whole genome shotgun (WGS) entry which is preliminary data.</text>
</comment>
<dbReference type="PANTHER" id="PTHR24291">
    <property type="entry name" value="CYTOCHROME P450 FAMILY 4"/>
    <property type="match status" value="1"/>
</dbReference>
<evidence type="ECO:0000256" key="2">
    <source>
        <dbReference type="PIRSR" id="PIRSR602401-1"/>
    </source>
</evidence>
<dbReference type="PANTHER" id="PTHR24291:SF201">
    <property type="entry name" value="CYTOCHROME P450, FAMILY 4, SUBFAMILY B, POLYPEPTIDE 7"/>
    <property type="match status" value="1"/>
</dbReference>
<keyword evidence="3" id="KW-0503">Monooxygenase</keyword>
<dbReference type="GO" id="GO:0020037">
    <property type="term" value="F:heme binding"/>
    <property type="evidence" value="ECO:0007669"/>
    <property type="project" value="InterPro"/>
</dbReference>
<dbReference type="GO" id="GO:0004497">
    <property type="term" value="F:monooxygenase activity"/>
    <property type="evidence" value="ECO:0007669"/>
    <property type="project" value="UniProtKB-KW"/>
</dbReference>
<keyword evidence="2 3" id="KW-0349">Heme</keyword>
<dbReference type="AlphaFoldDB" id="A0A8S4Q557"/>
<dbReference type="PRINTS" id="PR00463">
    <property type="entry name" value="EP450I"/>
</dbReference>
<evidence type="ECO:0000313" key="5">
    <source>
        <dbReference type="Proteomes" id="UP000749559"/>
    </source>
</evidence>
<dbReference type="OrthoDB" id="1470350at2759"/>
<reference evidence="4" key="1">
    <citation type="submission" date="2022-03" db="EMBL/GenBank/DDBJ databases">
        <authorList>
            <person name="Martin C."/>
        </authorList>
    </citation>
    <scope>NUCLEOTIDE SEQUENCE</scope>
</reference>
<evidence type="ECO:0000256" key="1">
    <source>
        <dbReference type="ARBA" id="ARBA00010617"/>
    </source>
</evidence>
<dbReference type="InterPro" id="IPR001128">
    <property type="entry name" value="Cyt_P450"/>
</dbReference>